<feature type="compositionally biased region" description="Low complexity" evidence="1">
    <location>
        <begin position="321"/>
        <end position="335"/>
    </location>
</feature>
<feature type="compositionally biased region" description="Polar residues" evidence="1">
    <location>
        <begin position="19"/>
        <end position="43"/>
    </location>
</feature>
<protein>
    <submittedName>
        <fullName evidence="3">Eukaryotic translation initiation factor 4 gamma 3</fullName>
    </submittedName>
</protein>
<feature type="domain" description="Translation initiation factor eIF4G-like eIF4E-binding" evidence="2">
    <location>
        <begin position="249"/>
        <end position="285"/>
    </location>
</feature>
<dbReference type="GO" id="GO:0003743">
    <property type="term" value="F:translation initiation factor activity"/>
    <property type="evidence" value="ECO:0007669"/>
    <property type="project" value="UniProtKB-KW"/>
</dbReference>
<evidence type="ECO:0000313" key="3">
    <source>
        <dbReference type="EMBL" id="JAF98125.1"/>
    </source>
</evidence>
<keyword evidence="3" id="KW-0648">Protein biosynthesis</keyword>
<dbReference type="InterPro" id="IPR049485">
    <property type="entry name" value="eIF4G1-like_eIF4E-bd"/>
</dbReference>
<dbReference type="Pfam" id="PF21140">
    <property type="entry name" value="eIF4G1-like_eIF4E-bd"/>
    <property type="match status" value="1"/>
</dbReference>
<feature type="non-terminal residue" evidence="3">
    <location>
        <position position="1"/>
    </location>
</feature>
<dbReference type="Gene3D" id="1.25.40.180">
    <property type="match status" value="1"/>
</dbReference>
<feature type="compositionally biased region" description="Pro residues" evidence="1">
    <location>
        <begin position="110"/>
        <end position="137"/>
    </location>
</feature>
<accession>A0A0A9VS94</accession>
<keyword evidence="3" id="KW-0396">Initiation factor</keyword>
<reference evidence="3" key="2">
    <citation type="submission" date="2014-07" db="EMBL/GenBank/DDBJ databases">
        <authorList>
            <person name="Hull J."/>
        </authorList>
    </citation>
    <scope>NUCLEOTIDE SEQUENCE</scope>
</reference>
<feature type="compositionally biased region" description="Basic residues" evidence="1">
    <location>
        <begin position="83"/>
        <end position="92"/>
    </location>
</feature>
<dbReference type="EMBL" id="GBHO01045478">
    <property type="protein sequence ID" value="JAF98125.1"/>
    <property type="molecule type" value="Transcribed_RNA"/>
</dbReference>
<dbReference type="PANTHER" id="PTHR23253">
    <property type="entry name" value="EUKARYOTIC TRANSLATION INITIATION FACTOR 4 GAMMA"/>
    <property type="match status" value="1"/>
</dbReference>
<name>A0A0A9VS94_LYGHE</name>
<feature type="region of interest" description="Disordered" evidence="1">
    <location>
        <begin position="295"/>
        <end position="363"/>
    </location>
</feature>
<organism evidence="3">
    <name type="scientific">Lygus hesperus</name>
    <name type="common">Western plant bug</name>
    <dbReference type="NCBI Taxonomy" id="30085"/>
    <lineage>
        <taxon>Eukaryota</taxon>
        <taxon>Metazoa</taxon>
        <taxon>Ecdysozoa</taxon>
        <taxon>Arthropoda</taxon>
        <taxon>Hexapoda</taxon>
        <taxon>Insecta</taxon>
        <taxon>Pterygota</taxon>
        <taxon>Neoptera</taxon>
        <taxon>Paraneoptera</taxon>
        <taxon>Hemiptera</taxon>
        <taxon>Heteroptera</taxon>
        <taxon>Panheteroptera</taxon>
        <taxon>Cimicomorpha</taxon>
        <taxon>Miridae</taxon>
        <taxon>Mirini</taxon>
        <taxon>Lygus</taxon>
    </lineage>
</organism>
<evidence type="ECO:0000256" key="1">
    <source>
        <dbReference type="SAM" id="MobiDB-lite"/>
    </source>
</evidence>
<feature type="compositionally biased region" description="Pro residues" evidence="1">
    <location>
        <begin position="46"/>
        <end position="62"/>
    </location>
</feature>
<proteinExistence type="predicted"/>
<evidence type="ECO:0000259" key="2">
    <source>
        <dbReference type="Pfam" id="PF21140"/>
    </source>
</evidence>
<sequence>RSATTTVVGPPPAPAGAPKSTNFSEMTSFKNFAPSSTNPTVRSQAPAPPVTAPAPAPAPTPAAPVEEKGTNGETETPVGKATQRPKQKKGGKVRGMDKGGTEMDAFVEPAPTPTPVVAPPPRDPTPPPREPTPPAPEPKARPVENSTAPVIEQLIQPEVEAEETGSVDGDASTGTDMDAMVAAKNEENAKVSAAAAAAAANNNNNITSSVVKEDGEVLVDGEVDEDESNDIKSMTIERSPSVTQALKYNYRDGQWSPVNRDGKKVYDRDFLLEIKNSTLARQKPEFTLELDIFRDKPSDYPANNNRKNIHGSMSMGSRGDNPSPYRSSGSSSNRGPMIKMNTGRDRGPPRSGMGVSISQSGIRGMGGGKGGYVSVNAQFMAREPEPVLHKDPNGWKPTRLVDKHDLTEEQKQIEKLQKNIRGILNKLTPQKFEKLVGKILEIPIDKEDHLREMVNLVFEKAVDEPSF</sequence>
<dbReference type="SUPFAM" id="SSF48371">
    <property type="entry name" value="ARM repeat"/>
    <property type="match status" value="1"/>
</dbReference>
<dbReference type="AlphaFoldDB" id="A0A0A9VS94"/>
<feature type="non-terminal residue" evidence="3">
    <location>
        <position position="467"/>
    </location>
</feature>
<feature type="region of interest" description="Disordered" evidence="1">
    <location>
        <begin position="1"/>
        <end position="175"/>
    </location>
</feature>
<reference evidence="3" key="1">
    <citation type="journal article" date="2014" name="PLoS ONE">
        <title>Transcriptome-Based Identification of ABC Transporters in the Western Tarnished Plant Bug Lygus hesperus.</title>
        <authorList>
            <person name="Hull J.J."/>
            <person name="Chaney K."/>
            <person name="Geib S.M."/>
            <person name="Fabrick J.A."/>
            <person name="Brent C.S."/>
            <person name="Walsh D."/>
            <person name="Lavine L.C."/>
        </authorList>
    </citation>
    <scope>NUCLEOTIDE SEQUENCE</scope>
</reference>
<gene>
    <name evidence="3" type="primary">Eif4g3_6</name>
    <name evidence="3" type="ORF">CM83_37365</name>
</gene>
<dbReference type="InterPro" id="IPR016024">
    <property type="entry name" value="ARM-type_fold"/>
</dbReference>